<protein>
    <submittedName>
        <fullName evidence="1">Uncharacterized protein</fullName>
    </submittedName>
</protein>
<name>A0A7J8T3L1_GOSDV</name>
<keyword evidence="2" id="KW-1185">Reference proteome</keyword>
<sequence>STASESSLLDHLINIWEFIPGPVPRTCVYRSLPILDF</sequence>
<proteinExistence type="predicted"/>
<organism evidence="1 2">
    <name type="scientific">Gossypium davidsonii</name>
    <name type="common">Davidson's cotton</name>
    <name type="synonym">Gossypium klotzschianum subsp. davidsonii</name>
    <dbReference type="NCBI Taxonomy" id="34287"/>
    <lineage>
        <taxon>Eukaryota</taxon>
        <taxon>Viridiplantae</taxon>
        <taxon>Streptophyta</taxon>
        <taxon>Embryophyta</taxon>
        <taxon>Tracheophyta</taxon>
        <taxon>Spermatophyta</taxon>
        <taxon>Magnoliopsida</taxon>
        <taxon>eudicotyledons</taxon>
        <taxon>Gunneridae</taxon>
        <taxon>Pentapetalae</taxon>
        <taxon>rosids</taxon>
        <taxon>malvids</taxon>
        <taxon>Malvales</taxon>
        <taxon>Malvaceae</taxon>
        <taxon>Malvoideae</taxon>
        <taxon>Gossypium</taxon>
    </lineage>
</organism>
<evidence type="ECO:0000313" key="2">
    <source>
        <dbReference type="Proteomes" id="UP000593561"/>
    </source>
</evidence>
<feature type="non-terminal residue" evidence="1">
    <location>
        <position position="37"/>
    </location>
</feature>
<feature type="non-terminal residue" evidence="1">
    <location>
        <position position="1"/>
    </location>
</feature>
<gene>
    <name evidence="1" type="ORF">Godav_001638</name>
</gene>
<dbReference type="EMBL" id="JABFAC010000013">
    <property type="protein sequence ID" value="MBA0632978.1"/>
    <property type="molecule type" value="Genomic_DNA"/>
</dbReference>
<evidence type="ECO:0000313" key="1">
    <source>
        <dbReference type="EMBL" id="MBA0632978.1"/>
    </source>
</evidence>
<accession>A0A7J8T3L1</accession>
<comment type="caution">
    <text evidence="1">The sequence shown here is derived from an EMBL/GenBank/DDBJ whole genome shotgun (WGS) entry which is preliminary data.</text>
</comment>
<dbReference type="Proteomes" id="UP000593561">
    <property type="component" value="Unassembled WGS sequence"/>
</dbReference>
<reference evidence="1 2" key="1">
    <citation type="journal article" date="2019" name="Genome Biol. Evol.">
        <title>Insights into the evolution of the New World diploid cottons (Gossypium, subgenus Houzingenia) based on genome sequencing.</title>
        <authorList>
            <person name="Grover C.E."/>
            <person name="Arick M.A. 2nd"/>
            <person name="Thrash A."/>
            <person name="Conover J.L."/>
            <person name="Sanders W.S."/>
            <person name="Peterson D.G."/>
            <person name="Frelichowski J.E."/>
            <person name="Scheffler J.A."/>
            <person name="Scheffler B.E."/>
            <person name="Wendel J.F."/>
        </authorList>
    </citation>
    <scope>NUCLEOTIDE SEQUENCE [LARGE SCALE GENOMIC DNA]</scope>
    <source>
        <strain evidence="1">27</strain>
        <tissue evidence="1">Leaf</tissue>
    </source>
</reference>
<dbReference type="AlphaFoldDB" id="A0A7J8T3L1"/>